<keyword evidence="3 5" id="KW-0067">ATP-binding</keyword>
<dbReference type="GO" id="GO:0016874">
    <property type="term" value="F:ligase activity"/>
    <property type="evidence" value="ECO:0007669"/>
    <property type="project" value="UniProtKB-KW"/>
</dbReference>
<evidence type="ECO:0000256" key="5">
    <source>
        <dbReference type="HAMAP-Rule" id="MF_02034"/>
    </source>
</evidence>
<comment type="catalytic activity">
    <reaction evidence="4 5">
        <text>L-cysteine + L-glutamate + ATP = gamma-L-glutamyl-L-cysteine + ADP + phosphate + H(+)</text>
        <dbReference type="Rhea" id="RHEA:13285"/>
        <dbReference type="ChEBI" id="CHEBI:15378"/>
        <dbReference type="ChEBI" id="CHEBI:29985"/>
        <dbReference type="ChEBI" id="CHEBI:30616"/>
        <dbReference type="ChEBI" id="CHEBI:35235"/>
        <dbReference type="ChEBI" id="CHEBI:43474"/>
        <dbReference type="ChEBI" id="CHEBI:58173"/>
        <dbReference type="ChEBI" id="CHEBI:456216"/>
        <dbReference type="EC" id="6.3.2.2"/>
    </reaction>
</comment>
<comment type="caution">
    <text evidence="7">The sequence shown here is derived from an EMBL/GenBank/DDBJ whole genome shotgun (WGS) entry which is preliminary data.</text>
</comment>
<organism evidence="7 8">
    <name type="scientific">Tsukamurella soli</name>
    <dbReference type="NCBI Taxonomy" id="644556"/>
    <lineage>
        <taxon>Bacteria</taxon>
        <taxon>Bacillati</taxon>
        <taxon>Actinomycetota</taxon>
        <taxon>Actinomycetes</taxon>
        <taxon>Mycobacteriales</taxon>
        <taxon>Tsukamurellaceae</taxon>
        <taxon>Tsukamurella</taxon>
    </lineage>
</organism>
<comment type="function">
    <text evidence="5">Catalyzes the synthesis of gamma-glutamylcysteine (gamma-GC). This compound is used as substrate for the biosynthesis of the low-molecular thiol compound ergothioneine.</text>
</comment>
<comment type="similarity">
    <text evidence="5">Belongs to the glutamate--cysteine ligase type 2 family. EgtA subfamily.</text>
</comment>
<dbReference type="Gene3D" id="3.30.590.20">
    <property type="match status" value="1"/>
</dbReference>
<dbReference type="RefSeq" id="WP_344989693.1">
    <property type="nucleotide sequence ID" value="NZ_BAABFR010000002.1"/>
</dbReference>
<gene>
    <name evidence="5 7" type="primary">egtA</name>
    <name evidence="7" type="ORF">GCM10023147_02360</name>
</gene>
<evidence type="ECO:0000256" key="4">
    <source>
        <dbReference type="ARBA" id="ARBA00048819"/>
    </source>
</evidence>
<dbReference type="InterPro" id="IPR017809">
    <property type="entry name" value="EgtA_Actinobacteria"/>
</dbReference>
<dbReference type="Proteomes" id="UP001500635">
    <property type="component" value="Unassembled WGS sequence"/>
</dbReference>
<dbReference type="HAMAP" id="MF_02034">
    <property type="entry name" value="EgtA"/>
    <property type="match status" value="1"/>
</dbReference>
<feature type="region of interest" description="Disordered" evidence="6">
    <location>
        <begin position="76"/>
        <end position="100"/>
    </location>
</feature>
<sequence>MTPQRAGITRRAATTALDGRAGAEEYTARHYIRLGPPQRVGAEIEWFAALPDGSRPPLALVAEVLGDHSPRSLAPASPALPLAAGGRGTVEPGGQVEVSSASAPSAGRLIDALAADAQQLRRLLAARRIRLVAGAADAARPPERLLRLPRYSAMEARFDGIGPFGRAMMCATAATQVCADAAADAADDGSRWAMLDAAGPALIAAFAASPELAGVPDGRWASQRMRTWLALDPARTGSVALADYPAWAVGAPLLCLPRDGDDWTAPPGATFADWADGALDHTVDRRPGPSDLDYHLTTLFPLVRASGYFEVRYLDGQPDGGWHVPIRAVAALTAEPDTVAAATDLSRPTAGRWRDAAHSGLADPELRRAAADLLELAHSVDPDPSLAHAARRTRAGRSPLEDRP</sequence>
<dbReference type="PANTHER" id="PTHR34378">
    <property type="entry name" value="GLUTAMATE--CYSTEINE LIGASE, CHLOROPLASTIC"/>
    <property type="match status" value="1"/>
</dbReference>
<dbReference type="EMBL" id="BAABFR010000002">
    <property type="protein sequence ID" value="GAA4383335.1"/>
    <property type="molecule type" value="Genomic_DNA"/>
</dbReference>
<dbReference type="Pfam" id="PF04107">
    <property type="entry name" value="GCS2"/>
    <property type="match status" value="1"/>
</dbReference>
<dbReference type="SUPFAM" id="SSF55931">
    <property type="entry name" value="Glutamine synthetase/guanido kinase"/>
    <property type="match status" value="1"/>
</dbReference>
<dbReference type="InterPro" id="IPR035434">
    <property type="entry name" value="GCL_bact_plant"/>
</dbReference>
<feature type="region of interest" description="Disordered" evidence="6">
    <location>
        <begin position="382"/>
        <end position="404"/>
    </location>
</feature>
<reference evidence="8" key="1">
    <citation type="journal article" date="2019" name="Int. J. Syst. Evol. Microbiol.">
        <title>The Global Catalogue of Microorganisms (GCM) 10K type strain sequencing project: providing services to taxonomists for standard genome sequencing and annotation.</title>
        <authorList>
            <consortium name="The Broad Institute Genomics Platform"/>
            <consortium name="The Broad Institute Genome Sequencing Center for Infectious Disease"/>
            <person name="Wu L."/>
            <person name="Ma J."/>
        </authorList>
    </citation>
    <scope>NUCLEOTIDE SEQUENCE [LARGE SCALE GENOMIC DNA]</scope>
    <source>
        <strain evidence="8">JCM 17688</strain>
    </source>
</reference>
<proteinExistence type="inferred from homology"/>
<dbReference type="PANTHER" id="PTHR34378:SF1">
    <property type="entry name" value="GLUTAMATE--CYSTEINE LIGASE, CHLOROPLASTIC"/>
    <property type="match status" value="1"/>
</dbReference>
<protein>
    <recommendedName>
        <fullName evidence="5">Glutamate--cysteine ligase EgtA</fullName>
        <ecNumber evidence="5">6.3.2.2</ecNumber>
    </recommendedName>
    <alternativeName>
        <fullName evidence="5">Gamma-glutamylcysteine synthase</fullName>
        <shortName evidence="5">GCS</shortName>
        <shortName evidence="5">Gamma-ECS</shortName>
    </alternativeName>
</protein>
<evidence type="ECO:0000256" key="2">
    <source>
        <dbReference type="ARBA" id="ARBA00022741"/>
    </source>
</evidence>
<dbReference type="EC" id="6.3.2.2" evidence="5"/>
<keyword evidence="1 5" id="KW-0436">Ligase</keyword>
<dbReference type="InterPro" id="IPR014746">
    <property type="entry name" value="Gln_synth/guanido_kin_cat_dom"/>
</dbReference>
<accession>A0ABP8J1P4</accession>
<comment type="pathway">
    <text evidence="5">Amino-acid biosynthesis; ergothioneine biosynthesis.</text>
</comment>
<keyword evidence="8" id="KW-1185">Reference proteome</keyword>
<evidence type="ECO:0000313" key="8">
    <source>
        <dbReference type="Proteomes" id="UP001500635"/>
    </source>
</evidence>
<evidence type="ECO:0000256" key="1">
    <source>
        <dbReference type="ARBA" id="ARBA00022598"/>
    </source>
</evidence>
<keyword evidence="2 5" id="KW-0547">Nucleotide-binding</keyword>
<name>A0ABP8J1P4_9ACTN</name>
<evidence type="ECO:0000313" key="7">
    <source>
        <dbReference type="EMBL" id="GAA4383335.1"/>
    </source>
</evidence>
<dbReference type="InterPro" id="IPR006336">
    <property type="entry name" value="GCS2"/>
</dbReference>
<evidence type="ECO:0000256" key="6">
    <source>
        <dbReference type="SAM" id="MobiDB-lite"/>
    </source>
</evidence>
<evidence type="ECO:0000256" key="3">
    <source>
        <dbReference type="ARBA" id="ARBA00022840"/>
    </source>
</evidence>